<dbReference type="InterPro" id="IPR027312">
    <property type="entry name" value="Sda1"/>
</dbReference>
<dbReference type="InterPro" id="IPR016024">
    <property type="entry name" value="ARM-type_fold"/>
</dbReference>
<keyword evidence="1" id="KW-0813">Transport</keyword>
<dbReference type="PANTHER" id="PTHR12730:SF0">
    <property type="entry name" value="PROTEIN SDA1 HOMOLOG"/>
    <property type="match status" value="1"/>
</dbReference>
<organism evidence="3 4">
    <name type="scientific">Prorocentrum cordatum</name>
    <dbReference type="NCBI Taxonomy" id="2364126"/>
    <lineage>
        <taxon>Eukaryota</taxon>
        <taxon>Sar</taxon>
        <taxon>Alveolata</taxon>
        <taxon>Dinophyceae</taxon>
        <taxon>Prorocentrales</taxon>
        <taxon>Prorocentraceae</taxon>
        <taxon>Prorocentrum</taxon>
    </lineage>
</organism>
<dbReference type="EMBL" id="CAUYUJ010021704">
    <property type="protein sequence ID" value="CAK0906527.1"/>
    <property type="molecule type" value="Genomic_DNA"/>
</dbReference>
<keyword evidence="1" id="KW-0653">Protein transport</keyword>
<evidence type="ECO:0000259" key="2">
    <source>
        <dbReference type="Pfam" id="PF08158"/>
    </source>
</evidence>
<keyword evidence="1" id="KW-0690">Ribosome biogenesis</keyword>
<evidence type="ECO:0000256" key="1">
    <source>
        <dbReference type="RuleBase" id="RU365057"/>
    </source>
</evidence>
<accession>A0ABN9Y2K6</accession>
<dbReference type="SUPFAM" id="SSF48371">
    <property type="entry name" value="ARM repeat"/>
    <property type="match status" value="1"/>
</dbReference>
<dbReference type="Proteomes" id="UP001189429">
    <property type="component" value="Unassembled WGS sequence"/>
</dbReference>
<feature type="domain" description="SDA1 N-terminal" evidence="2">
    <location>
        <begin position="64"/>
        <end position="255"/>
    </location>
</feature>
<evidence type="ECO:0000313" key="3">
    <source>
        <dbReference type="EMBL" id="CAK0906527.1"/>
    </source>
</evidence>
<comment type="similarity">
    <text evidence="1">Belongs to the SDA1 family.</text>
</comment>
<name>A0ABN9Y2K6_9DINO</name>
<keyword evidence="1" id="KW-0539">Nucleus</keyword>
<sequence length="295" mass="33225">MEDAEPEKQERALSLPSLQNLMKRDPEAYSLEFDQQWSHFTSMMELWKLKPQKPHSAFSEQVMFLAHVAPSFPAKAAALPGVLIDSLGEHAEVMHPQMRQTLVQALVLLRNRNQFPCMRTLPVYFKLFRVQDKSLRHMIFAHIVKDMVASCKQSRNQKTSSELRDFFYGQLKESDVEVARRACAVFISLYRQNVWRDTVVVNLMSSGLLHPDVKCAAALAHLFLGNRTKGLEGILEESDDEDEADVAEAAVRGIVGAKKTGNRAAPRPDSGLMFMSGCKCFLSLRRATAGMVRVS</sequence>
<keyword evidence="4" id="KW-1185">Reference proteome</keyword>
<comment type="subcellular location">
    <subcellularLocation>
        <location evidence="1">Nucleus</location>
        <location evidence="1">Nucleolus</location>
    </subcellularLocation>
</comment>
<dbReference type="InterPro" id="IPR012977">
    <property type="entry name" value="SDA1_N"/>
</dbReference>
<comment type="function">
    <text evidence="1">Required for 60S pre-ribosomal subunits export to the cytoplasm.</text>
</comment>
<reference evidence="3" key="1">
    <citation type="submission" date="2023-10" db="EMBL/GenBank/DDBJ databases">
        <authorList>
            <person name="Chen Y."/>
            <person name="Shah S."/>
            <person name="Dougan E. K."/>
            <person name="Thang M."/>
            <person name="Chan C."/>
        </authorList>
    </citation>
    <scope>NUCLEOTIDE SEQUENCE [LARGE SCALE GENOMIC DNA]</scope>
</reference>
<proteinExistence type="inferred from homology"/>
<evidence type="ECO:0000313" key="4">
    <source>
        <dbReference type="Proteomes" id="UP001189429"/>
    </source>
</evidence>
<gene>
    <name evidence="3" type="ORF">PCOR1329_LOCUS81810</name>
</gene>
<comment type="caution">
    <text evidence="3">The sequence shown here is derived from an EMBL/GenBank/DDBJ whole genome shotgun (WGS) entry which is preliminary data.</text>
</comment>
<protein>
    <recommendedName>
        <fullName evidence="1">Protein SDA1</fullName>
    </recommendedName>
</protein>
<dbReference type="Pfam" id="PF08158">
    <property type="entry name" value="SDA1_HEAT"/>
    <property type="match status" value="1"/>
</dbReference>
<dbReference type="PANTHER" id="PTHR12730">
    <property type="entry name" value="HSDA/SDA1-RELATED"/>
    <property type="match status" value="1"/>
</dbReference>